<proteinExistence type="predicted"/>
<accession>A0A151XCW7</accession>
<evidence type="ECO:0000313" key="2">
    <source>
        <dbReference type="Proteomes" id="UP000075809"/>
    </source>
</evidence>
<name>A0A151XCW7_9HYME</name>
<sequence>MSTNDYVRNVGCVTLSAGLNLIYVEHSVNDESDAACDKRVASFSFLYFFEKNSFPRALLFSTLPHGLRAMFPAASFTDRNETIVEISDLT</sequence>
<evidence type="ECO:0000313" key="1">
    <source>
        <dbReference type="EMBL" id="KYQ58221.1"/>
    </source>
</evidence>
<dbReference type="Proteomes" id="UP000075809">
    <property type="component" value="Unassembled WGS sequence"/>
</dbReference>
<dbReference type="AlphaFoldDB" id="A0A151XCW7"/>
<organism evidence="1 2">
    <name type="scientific">Mycetomoellerius zeteki</name>
    <dbReference type="NCBI Taxonomy" id="64791"/>
    <lineage>
        <taxon>Eukaryota</taxon>
        <taxon>Metazoa</taxon>
        <taxon>Ecdysozoa</taxon>
        <taxon>Arthropoda</taxon>
        <taxon>Hexapoda</taxon>
        <taxon>Insecta</taxon>
        <taxon>Pterygota</taxon>
        <taxon>Neoptera</taxon>
        <taxon>Endopterygota</taxon>
        <taxon>Hymenoptera</taxon>
        <taxon>Apocrita</taxon>
        <taxon>Aculeata</taxon>
        <taxon>Formicoidea</taxon>
        <taxon>Formicidae</taxon>
        <taxon>Myrmicinae</taxon>
        <taxon>Mycetomoellerius</taxon>
    </lineage>
</organism>
<protein>
    <submittedName>
        <fullName evidence="1">Uncharacterized protein</fullName>
    </submittedName>
</protein>
<reference evidence="1 2" key="1">
    <citation type="submission" date="2015-09" db="EMBL/GenBank/DDBJ databases">
        <title>Trachymyrmex zeteki WGS genome.</title>
        <authorList>
            <person name="Nygaard S."/>
            <person name="Hu H."/>
            <person name="Boomsma J."/>
            <person name="Zhang G."/>
        </authorList>
    </citation>
    <scope>NUCLEOTIDE SEQUENCE [LARGE SCALE GENOMIC DNA]</scope>
    <source>
        <strain evidence="1">Tzet28-1</strain>
        <tissue evidence="1">Whole body</tissue>
    </source>
</reference>
<dbReference type="EMBL" id="KQ982294">
    <property type="protein sequence ID" value="KYQ58221.1"/>
    <property type="molecule type" value="Genomic_DNA"/>
</dbReference>
<keyword evidence="2" id="KW-1185">Reference proteome</keyword>
<gene>
    <name evidence="1" type="ORF">ALC60_02641</name>
</gene>